<keyword evidence="1" id="KW-0805">Transcription regulation</keyword>
<dbReference type="Pfam" id="PF09339">
    <property type="entry name" value="HTH_IclR"/>
    <property type="match status" value="1"/>
</dbReference>
<proteinExistence type="predicted"/>
<dbReference type="PANTHER" id="PTHR30136:SF7">
    <property type="entry name" value="HTH-TYPE TRANSCRIPTIONAL REGULATOR KDGR-RELATED"/>
    <property type="match status" value="1"/>
</dbReference>
<keyword evidence="3" id="KW-0804">Transcription</keyword>
<sequence>MEQLHAEPSSRPGPYPAPALEKGLEIIELLAAAQKPLSTRAIAESLGRSKGEIFRMLFVLVERGYLNRDPATEELTLSNRLFELGMRTPRARQLVEVAAPAMERLSEKTAQSAHLVVLNEGETVVIANAAGTGDISFTLRLGYRRPAHDATSGRVILAFQDGEARERSLQPAQLADGLEDPGFWAMLDEIAARGFLVAESHDMPGVTDISAPILDRQGRAVASIVIPYLNRRSARTRHDEVLAELLATCRAISAELG</sequence>
<dbReference type="InterPro" id="IPR036388">
    <property type="entry name" value="WH-like_DNA-bd_sf"/>
</dbReference>
<organism evidence="6 7">
    <name type="scientific">Bosea rubneri</name>
    <dbReference type="NCBI Taxonomy" id="3075434"/>
    <lineage>
        <taxon>Bacteria</taxon>
        <taxon>Pseudomonadati</taxon>
        <taxon>Pseudomonadota</taxon>
        <taxon>Alphaproteobacteria</taxon>
        <taxon>Hyphomicrobiales</taxon>
        <taxon>Boseaceae</taxon>
        <taxon>Bosea</taxon>
    </lineage>
</organism>
<evidence type="ECO:0000256" key="2">
    <source>
        <dbReference type="ARBA" id="ARBA00023125"/>
    </source>
</evidence>
<dbReference type="InterPro" id="IPR014757">
    <property type="entry name" value="Tscrpt_reg_IclR_C"/>
</dbReference>
<dbReference type="InterPro" id="IPR036390">
    <property type="entry name" value="WH_DNA-bd_sf"/>
</dbReference>
<feature type="domain" description="IclR-ED" evidence="5">
    <location>
        <begin position="80"/>
        <end position="257"/>
    </location>
</feature>
<dbReference type="InterPro" id="IPR029016">
    <property type="entry name" value="GAF-like_dom_sf"/>
</dbReference>
<evidence type="ECO:0000313" key="6">
    <source>
        <dbReference type="EMBL" id="MDU0341333.1"/>
    </source>
</evidence>
<dbReference type="SUPFAM" id="SSF55781">
    <property type="entry name" value="GAF domain-like"/>
    <property type="match status" value="1"/>
</dbReference>
<protein>
    <submittedName>
        <fullName evidence="6">IclR family transcriptional regulator</fullName>
    </submittedName>
</protein>
<dbReference type="InterPro" id="IPR005471">
    <property type="entry name" value="Tscrpt_reg_IclR_N"/>
</dbReference>
<dbReference type="SMART" id="SM00346">
    <property type="entry name" value="HTH_ICLR"/>
    <property type="match status" value="1"/>
</dbReference>
<dbReference type="Pfam" id="PF01614">
    <property type="entry name" value="IclR_C"/>
    <property type="match status" value="1"/>
</dbReference>
<dbReference type="EMBL" id="JAWDID010000022">
    <property type="protein sequence ID" value="MDU0341333.1"/>
    <property type="molecule type" value="Genomic_DNA"/>
</dbReference>
<dbReference type="SUPFAM" id="SSF46785">
    <property type="entry name" value="Winged helix' DNA-binding domain"/>
    <property type="match status" value="1"/>
</dbReference>
<dbReference type="Proteomes" id="UP001254257">
    <property type="component" value="Unassembled WGS sequence"/>
</dbReference>
<keyword evidence="2" id="KW-0238">DNA-binding</keyword>
<keyword evidence="7" id="KW-1185">Reference proteome</keyword>
<dbReference type="Gene3D" id="1.10.10.10">
    <property type="entry name" value="Winged helix-like DNA-binding domain superfamily/Winged helix DNA-binding domain"/>
    <property type="match status" value="1"/>
</dbReference>
<evidence type="ECO:0000259" key="5">
    <source>
        <dbReference type="PROSITE" id="PS51078"/>
    </source>
</evidence>
<dbReference type="PANTHER" id="PTHR30136">
    <property type="entry name" value="HELIX-TURN-HELIX TRANSCRIPTIONAL REGULATOR, ICLR FAMILY"/>
    <property type="match status" value="1"/>
</dbReference>
<comment type="caution">
    <text evidence="6">The sequence shown here is derived from an EMBL/GenBank/DDBJ whole genome shotgun (WGS) entry which is preliminary data.</text>
</comment>
<dbReference type="RefSeq" id="WP_316019158.1">
    <property type="nucleotide sequence ID" value="NZ_JAWDID010000022.1"/>
</dbReference>
<feature type="domain" description="HTH iclR-type" evidence="4">
    <location>
        <begin position="17"/>
        <end position="86"/>
    </location>
</feature>
<dbReference type="PROSITE" id="PS51077">
    <property type="entry name" value="HTH_ICLR"/>
    <property type="match status" value="1"/>
</dbReference>
<dbReference type="Gene3D" id="3.30.450.40">
    <property type="match status" value="1"/>
</dbReference>
<gene>
    <name evidence="6" type="ORF">RKE40_15650</name>
</gene>
<name>A0ABU3S991_9HYPH</name>
<reference evidence="6 7" key="1">
    <citation type="submission" date="2023-09" db="EMBL/GenBank/DDBJ databases">
        <title>Whole genome shotgun sequencing (WGS) of Bosea sp. ZW T0_25, isolated from stored onions (Allium cepa).</title>
        <authorList>
            <person name="Stoll D.A."/>
            <person name="Huch M."/>
        </authorList>
    </citation>
    <scope>NUCLEOTIDE SEQUENCE [LARGE SCALE GENOMIC DNA]</scope>
    <source>
        <strain evidence="6 7">ZW T0_25</strain>
    </source>
</reference>
<evidence type="ECO:0000313" key="7">
    <source>
        <dbReference type="Proteomes" id="UP001254257"/>
    </source>
</evidence>
<dbReference type="PROSITE" id="PS51078">
    <property type="entry name" value="ICLR_ED"/>
    <property type="match status" value="1"/>
</dbReference>
<evidence type="ECO:0000256" key="3">
    <source>
        <dbReference type="ARBA" id="ARBA00023163"/>
    </source>
</evidence>
<evidence type="ECO:0000259" key="4">
    <source>
        <dbReference type="PROSITE" id="PS51077"/>
    </source>
</evidence>
<evidence type="ECO:0000256" key="1">
    <source>
        <dbReference type="ARBA" id="ARBA00023015"/>
    </source>
</evidence>
<accession>A0ABU3S991</accession>
<dbReference type="InterPro" id="IPR050707">
    <property type="entry name" value="HTH_MetabolicPath_Reg"/>
</dbReference>